<dbReference type="RefSeq" id="WP_074651808.1">
    <property type="nucleotide sequence ID" value="NZ_FNSD01000001.1"/>
</dbReference>
<evidence type="ECO:0000313" key="3">
    <source>
        <dbReference type="Proteomes" id="UP000182409"/>
    </source>
</evidence>
<organism evidence="2 3">
    <name type="scientific">Terriglobus roseus</name>
    <dbReference type="NCBI Taxonomy" id="392734"/>
    <lineage>
        <taxon>Bacteria</taxon>
        <taxon>Pseudomonadati</taxon>
        <taxon>Acidobacteriota</taxon>
        <taxon>Terriglobia</taxon>
        <taxon>Terriglobales</taxon>
        <taxon>Acidobacteriaceae</taxon>
        <taxon>Terriglobus</taxon>
    </lineage>
</organism>
<accession>A0A1H4IT27</accession>
<dbReference type="OrthoDB" id="117854at2"/>
<name>A0A1H4IT27_9BACT</name>
<reference evidence="2 3" key="1">
    <citation type="submission" date="2016-10" db="EMBL/GenBank/DDBJ databases">
        <authorList>
            <person name="de Groot N.N."/>
        </authorList>
    </citation>
    <scope>NUCLEOTIDE SEQUENCE [LARGE SCALE GENOMIC DNA]</scope>
    <source>
        <strain evidence="2 3">AB35.6</strain>
    </source>
</reference>
<proteinExistence type="predicted"/>
<feature type="signal peptide" evidence="1">
    <location>
        <begin position="1"/>
        <end position="20"/>
    </location>
</feature>
<evidence type="ECO:0000256" key="1">
    <source>
        <dbReference type="SAM" id="SignalP"/>
    </source>
</evidence>
<gene>
    <name evidence="2" type="ORF">SAMN05443244_0048</name>
</gene>
<sequence>MRRLPCLILSVCLCLSHAAAQRHSTALSEKEEEDVRDAAADPAARVAVYQGIIETRIKRIQAILGDKRAQGRRDDLRESMDEIAGLVDEFEDNLEEYDGAHRDLRKPLPKLIDATMRWESVLKQPPDDDSYNIVRRLALEAVADVKAQATEMLPAQVAYFKAHPPSKTANPGGVGLIPNE</sequence>
<dbReference type="AlphaFoldDB" id="A0A1H4IT27"/>
<protein>
    <submittedName>
        <fullName evidence="2">Uncharacterized protein</fullName>
    </submittedName>
</protein>
<feature type="chain" id="PRO_5010364130" evidence="1">
    <location>
        <begin position="21"/>
        <end position="180"/>
    </location>
</feature>
<dbReference type="EMBL" id="FNSD01000001">
    <property type="protein sequence ID" value="SEB37219.1"/>
    <property type="molecule type" value="Genomic_DNA"/>
</dbReference>
<dbReference type="Proteomes" id="UP000182409">
    <property type="component" value="Unassembled WGS sequence"/>
</dbReference>
<keyword evidence="1" id="KW-0732">Signal</keyword>
<evidence type="ECO:0000313" key="2">
    <source>
        <dbReference type="EMBL" id="SEB37219.1"/>
    </source>
</evidence>